<keyword evidence="6" id="KW-1185">Reference proteome</keyword>
<dbReference type="InterPro" id="IPR050627">
    <property type="entry name" value="Nitroreductase/BluB"/>
</dbReference>
<dbReference type="GO" id="GO:0016491">
    <property type="term" value="F:oxidoreductase activity"/>
    <property type="evidence" value="ECO:0000318"/>
    <property type="project" value="GO_Central"/>
</dbReference>
<dbReference type="AlphaFoldDB" id="Q8TPY0"/>
<dbReference type="InParanoid" id="Q8TPY0"/>
<organism evidence="5 6">
    <name type="scientific">Methanosarcina acetivorans (strain ATCC 35395 / DSM 2834 / JCM 12185 / C2A)</name>
    <dbReference type="NCBI Taxonomy" id="188937"/>
    <lineage>
        <taxon>Archaea</taxon>
        <taxon>Methanobacteriati</taxon>
        <taxon>Methanobacteriota</taxon>
        <taxon>Stenosarchaea group</taxon>
        <taxon>Methanomicrobia</taxon>
        <taxon>Methanosarcinales</taxon>
        <taxon>Methanosarcinaceae</taxon>
        <taxon>Methanosarcina</taxon>
    </lineage>
</organism>
<feature type="domain" description="Nitroreductase" evidence="4">
    <location>
        <begin position="38"/>
        <end position="199"/>
    </location>
</feature>
<dbReference type="EnsemblBacteria" id="AAM05179">
    <property type="protein sequence ID" value="AAM05179"/>
    <property type="gene ID" value="MA_1774"/>
</dbReference>
<keyword evidence="1" id="KW-0285">Flavoprotein</keyword>
<dbReference type="Pfam" id="PF00881">
    <property type="entry name" value="Nitroreductase"/>
    <property type="match status" value="1"/>
</dbReference>
<dbReference type="InterPro" id="IPR029479">
    <property type="entry name" value="Nitroreductase"/>
</dbReference>
<keyword evidence="2" id="KW-0288">FMN</keyword>
<dbReference type="PANTHER" id="PTHR23026:SF90">
    <property type="entry name" value="IODOTYROSINE DEIODINASE 1"/>
    <property type="match status" value="1"/>
</dbReference>
<sequence>MSSRKEINRLIHLSVNGEILMDNIKATEQISNAILENIYQRRSVRNYSDKEVSDEIIKEIIRAGTYAPSAVNKQPWRFVVVKNRQLIDKYDDLARKAFLSVYGDTDNPDLIGYVQYLSKPTTRILYGAPVFILVFAAPDVIDDRDCALAAENMMLAARSLGIGSCWIGLAAGLGSDTEFLKEVGVPEGYKLIAPLIFGYPAKDNQKAPARNADVILKWVD</sequence>
<dbReference type="PhylomeDB" id="Q8TPY0"/>
<dbReference type="SUPFAM" id="SSF55469">
    <property type="entry name" value="FMN-dependent nitroreductase-like"/>
    <property type="match status" value="1"/>
</dbReference>
<dbReference type="Proteomes" id="UP000002487">
    <property type="component" value="Chromosome"/>
</dbReference>
<dbReference type="STRING" id="188937.MA_1774"/>
<proteinExistence type="predicted"/>
<evidence type="ECO:0000313" key="5">
    <source>
        <dbReference type="EMBL" id="AAM05179.1"/>
    </source>
</evidence>
<dbReference type="PANTHER" id="PTHR23026">
    <property type="entry name" value="NADPH NITROREDUCTASE"/>
    <property type="match status" value="1"/>
</dbReference>
<dbReference type="Gene3D" id="3.40.109.10">
    <property type="entry name" value="NADH Oxidase"/>
    <property type="match status" value="1"/>
</dbReference>
<evidence type="ECO:0000256" key="1">
    <source>
        <dbReference type="ARBA" id="ARBA00022630"/>
    </source>
</evidence>
<protein>
    <submittedName>
        <fullName evidence="5">Nitroreductase</fullName>
    </submittedName>
</protein>
<name>Q8TPY0_METAC</name>
<dbReference type="KEGG" id="mac:MA_1774"/>
<dbReference type="CDD" id="cd02136">
    <property type="entry name" value="PnbA_NfnB-like"/>
    <property type="match status" value="1"/>
</dbReference>
<accession>Q8TPY0</accession>
<evidence type="ECO:0000256" key="2">
    <source>
        <dbReference type="ARBA" id="ARBA00022643"/>
    </source>
</evidence>
<reference evidence="5 6" key="1">
    <citation type="journal article" date="2002" name="Genome Res.">
        <title>The genome of Methanosarcina acetivorans reveals extensive metabolic and physiological diversity.</title>
        <authorList>
            <person name="Galagan J.E."/>
            <person name="Nusbaum C."/>
            <person name="Roy A."/>
            <person name="Endrizzi M.G."/>
            <person name="Macdonald P."/>
            <person name="FitzHugh W."/>
            <person name="Calvo S."/>
            <person name="Engels R."/>
            <person name="Smirnov S."/>
            <person name="Atnoor D."/>
            <person name="Brown A."/>
            <person name="Allen N."/>
            <person name="Naylor J."/>
            <person name="Stange-Thomann N."/>
            <person name="DeArellano K."/>
            <person name="Johnson R."/>
            <person name="Linton L."/>
            <person name="McEwan P."/>
            <person name="McKernan K."/>
            <person name="Talamas J."/>
            <person name="Tirrell A."/>
            <person name="Ye W."/>
            <person name="Zimmer A."/>
            <person name="Barber R.D."/>
            <person name="Cann I."/>
            <person name="Graham D.E."/>
            <person name="Grahame D.A."/>
            <person name="Guss A."/>
            <person name="Hedderich R."/>
            <person name="Ingram-Smith C."/>
            <person name="Kuettner C.H."/>
            <person name="Krzycki J.A."/>
            <person name="Leigh J.A."/>
            <person name="Li W."/>
            <person name="Liu J."/>
            <person name="Mukhopadhyay B."/>
            <person name="Reeve J.N."/>
            <person name="Smith K."/>
            <person name="Springer T.A."/>
            <person name="Umayam L.A."/>
            <person name="White O."/>
            <person name="White R.H."/>
            <person name="de Macario E.C."/>
            <person name="Ferry J.G."/>
            <person name="Jarrell K.F."/>
            <person name="Jing H."/>
            <person name="Macario A.J.L."/>
            <person name="Paulsen I."/>
            <person name="Pritchett M."/>
            <person name="Sowers K.R."/>
            <person name="Swanson R.V."/>
            <person name="Zinder S.H."/>
            <person name="Lander E."/>
            <person name="Metcalf W.W."/>
            <person name="Birren B."/>
        </authorList>
    </citation>
    <scope>NUCLEOTIDE SEQUENCE [LARGE SCALE GENOMIC DNA]</scope>
    <source>
        <strain evidence="6">ATCC 35395 / DSM 2834 / JCM 12185 / C2A</strain>
    </source>
</reference>
<keyword evidence="3" id="KW-0560">Oxidoreductase</keyword>
<evidence type="ECO:0000259" key="4">
    <source>
        <dbReference type="Pfam" id="PF00881"/>
    </source>
</evidence>
<gene>
    <name evidence="5" type="ordered locus">MA_1774</name>
</gene>
<evidence type="ECO:0000313" key="6">
    <source>
        <dbReference type="Proteomes" id="UP000002487"/>
    </source>
</evidence>
<dbReference type="EMBL" id="AE010299">
    <property type="protein sequence ID" value="AAM05179.1"/>
    <property type="molecule type" value="Genomic_DNA"/>
</dbReference>
<dbReference type="InterPro" id="IPR000415">
    <property type="entry name" value="Nitroreductase-like"/>
</dbReference>
<evidence type="ECO:0000256" key="3">
    <source>
        <dbReference type="ARBA" id="ARBA00023002"/>
    </source>
</evidence>
<dbReference type="HOGENOM" id="CLU_070764_7_0_2"/>